<keyword evidence="6" id="KW-0408">Iron</keyword>
<dbReference type="InterPro" id="IPR009078">
    <property type="entry name" value="Ferritin-like_SF"/>
</dbReference>
<dbReference type="GO" id="GO:0004748">
    <property type="term" value="F:ribonucleoside-diphosphate reductase activity, thioredoxin disulfide as acceptor"/>
    <property type="evidence" value="ECO:0007669"/>
    <property type="project" value="UniProtKB-EC"/>
</dbReference>
<proteinExistence type="inferred from homology"/>
<dbReference type="UniPathway" id="UPA00326"/>
<protein>
    <recommendedName>
        <fullName evidence="4">Ribonucleoside-diphosphate reductase small chain</fullName>
        <ecNumber evidence="3">1.17.4.1</ecNumber>
    </recommendedName>
    <alternativeName>
        <fullName evidence="9">Ribonucleotide reductase small subunit</fullName>
    </alternativeName>
</protein>
<name>Q6XM68_9PHYC</name>
<dbReference type="CDD" id="cd01049">
    <property type="entry name" value="RNRR2"/>
    <property type="match status" value="1"/>
</dbReference>
<evidence type="ECO:0000256" key="3">
    <source>
        <dbReference type="ARBA" id="ARBA00012274"/>
    </source>
</evidence>
<keyword evidence="7" id="KW-0215">Deoxyribonucleotide synthesis</keyword>
<dbReference type="SUPFAM" id="SSF47240">
    <property type="entry name" value="Ferritin-like"/>
    <property type="match status" value="1"/>
</dbReference>
<dbReference type="PANTHER" id="PTHR23409">
    <property type="entry name" value="RIBONUCLEOSIDE-DIPHOSPHATE REDUCTASE SMALL CHAIN"/>
    <property type="match status" value="1"/>
</dbReference>
<evidence type="ECO:0000256" key="9">
    <source>
        <dbReference type="ARBA" id="ARBA00030749"/>
    </source>
</evidence>
<dbReference type="InterPro" id="IPR033909">
    <property type="entry name" value="RNR_small"/>
</dbReference>
<evidence type="ECO:0000313" key="10">
    <source>
        <dbReference type="EMBL" id="AAR26843.1"/>
    </source>
</evidence>
<keyword evidence="5" id="KW-0560">Oxidoreductase</keyword>
<evidence type="ECO:0000256" key="8">
    <source>
        <dbReference type="ARBA" id="ARBA00025523"/>
    </source>
</evidence>
<dbReference type="PROSITE" id="PS00368">
    <property type="entry name" value="RIBORED_SMALL"/>
    <property type="match status" value="1"/>
</dbReference>
<dbReference type="EMBL" id="AY225133">
    <property type="protein sequence ID" value="AAR26843.1"/>
    <property type="molecule type" value="Genomic_DNA"/>
</dbReference>
<dbReference type="Gene3D" id="1.10.620.20">
    <property type="entry name" value="Ribonucleotide Reductase, subunit A"/>
    <property type="match status" value="1"/>
</dbReference>
<reference evidence="10" key="2">
    <citation type="submission" date="2003-01" db="EMBL/GenBank/DDBJ databases">
        <title>Partial Nucleotide Sequence of the Feldmannia irregularis Virus FirrV-1 Genome: On the Evolution of Large Phaeoviral Genomes.</title>
        <authorList>
            <person name="Delaroque N."/>
            <person name="Knippers R."/>
            <person name="Mueller D.G."/>
            <person name="Boland W."/>
        </authorList>
    </citation>
    <scope>NUCLEOTIDE SEQUENCE</scope>
    <source>
        <strain evidence="10">FirrV-1</strain>
    </source>
</reference>
<comment type="function">
    <text evidence="8">Ribonucleoside-diphosphate reductase holoenzyme provides the precursors necessary for viral DNA synthesis. Allows virus growth in non-dividing cells. Catalyzes the biosynthesis of deoxyribonucleotides from the corresponding ribonucleotides.</text>
</comment>
<evidence type="ECO:0000256" key="2">
    <source>
        <dbReference type="ARBA" id="ARBA00009303"/>
    </source>
</evidence>
<dbReference type="Pfam" id="PF00268">
    <property type="entry name" value="Ribonuc_red_sm"/>
    <property type="match status" value="1"/>
</dbReference>
<dbReference type="InterPro" id="IPR000358">
    <property type="entry name" value="RNR_small_fam"/>
</dbReference>
<evidence type="ECO:0000256" key="1">
    <source>
        <dbReference type="ARBA" id="ARBA00001962"/>
    </source>
</evidence>
<accession>Q6XM68</accession>
<evidence type="ECO:0000256" key="7">
    <source>
        <dbReference type="ARBA" id="ARBA00023116"/>
    </source>
</evidence>
<dbReference type="PANTHER" id="PTHR23409:SF18">
    <property type="entry name" value="RIBONUCLEOSIDE-DIPHOSPHATE REDUCTASE SUBUNIT M2"/>
    <property type="match status" value="1"/>
</dbReference>
<evidence type="ECO:0000256" key="5">
    <source>
        <dbReference type="ARBA" id="ARBA00023002"/>
    </source>
</evidence>
<evidence type="ECO:0000256" key="6">
    <source>
        <dbReference type="ARBA" id="ARBA00023004"/>
    </source>
</evidence>
<dbReference type="KEGG" id="vg:41332291"/>
<comment type="cofactor">
    <cofactor evidence="1">
        <name>Fe cation</name>
        <dbReference type="ChEBI" id="CHEBI:24875"/>
    </cofactor>
</comment>
<evidence type="ECO:0000256" key="4">
    <source>
        <dbReference type="ARBA" id="ARBA00014347"/>
    </source>
</evidence>
<dbReference type="InterPro" id="IPR012348">
    <property type="entry name" value="RNR-like"/>
</dbReference>
<dbReference type="GO" id="GO:0009263">
    <property type="term" value="P:deoxyribonucleotide biosynthetic process"/>
    <property type="evidence" value="ECO:0007669"/>
    <property type="project" value="UniProtKB-KW"/>
</dbReference>
<organism evidence="10">
    <name type="scientific">Feldmannia irregularis virus a</name>
    <dbReference type="NCBI Taxonomy" id="231992"/>
    <lineage>
        <taxon>Viruses</taxon>
        <taxon>Varidnaviria</taxon>
        <taxon>Bamfordvirae</taxon>
        <taxon>Nucleocytoviricota</taxon>
        <taxon>Megaviricetes</taxon>
        <taxon>Algavirales</taxon>
        <taxon>Phycodnaviridae</taxon>
        <taxon>Phaeovirus</taxon>
        <taxon>Phaeovirus irregularis</taxon>
    </lineage>
</organism>
<reference evidence="10" key="1">
    <citation type="journal article" date="2003" name="J. Mol. Evol.">
        <title>Comparisons of two large phaeoviral genomes and evolutionary implications.</title>
        <authorList>
            <person name="Delaroque N."/>
            <person name="Boland W."/>
            <person name="Muller D.G."/>
            <person name="Knippers R."/>
        </authorList>
    </citation>
    <scope>NUCLEOTIDE SEQUENCE</scope>
    <source>
        <strain evidence="10">FirrV-1</strain>
    </source>
</reference>
<comment type="similarity">
    <text evidence="2">Belongs to the ribonucleoside diphosphate reductase small chain family.</text>
</comment>
<dbReference type="RefSeq" id="YP_009665695.1">
    <property type="nucleotide sequence ID" value="NC_043254.1"/>
</dbReference>
<dbReference type="EC" id="1.17.4.1" evidence="3"/>
<dbReference type="GeneID" id="41332291"/>
<dbReference type="InterPro" id="IPR030475">
    <property type="entry name" value="RNR_small_AS"/>
</dbReference>
<sequence length="342" mass="39339">MMVTEHRFREITGDVCEPMCQEQGEFERFILLNQKTEFEFADVYALYKKEIACFWTVEEIDLNEDVACWDKCSEDEQRFIGHILAFFASLDQIVMENVSVNFGDEIKIPQIRSHFAMQNAIESIHGETYALLIQTYIKDPEKQVTMLRSIQEMPIITKKAQWVTAWMDPEVASLAERLVAFTCVEGVQFSGAFCAIYWLKKQGRFRGLCFANSLIARDEGLHAEGSVMIYNHLKHRLPVAVVHDIFTDAVALEKEFIRESLPVSLIGINADTMSSYIEYVSDFWIQRLGYPKLFGTKNPFEWMTMIGMEGKSNFFEGRVAEYAKAGSMTNEDDRAFTTDAVF</sequence>